<evidence type="ECO:0000313" key="3">
    <source>
        <dbReference type="Proteomes" id="UP000315133"/>
    </source>
</evidence>
<keyword evidence="3" id="KW-1185">Reference proteome</keyword>
<dbReference type="RefSeq" id="WP_141818604.1">
    <property type="nucleotide sequence ID" value="NZ_BAAAIL010000002.1"/>
</dbReference>
<evidence type="ECO:0008006" key="4">
    <source>
        <dbReference type="Google" id="ProtNLM"/>
    </source>
</evidence>
<feature type="compositionally biased region" description="Basic and acidic residues" evidence="1">
    <location>
        <begin position="12"/>
        <end position="25"/>
    </location>
</feature>
<feature type="region of interest" description="Disordered" evidence="1">
    <location>
        <begin position="1"/>
        <end position="37"/>
    </location>
</feature>
<feature type="compositionally biased region" description="Low complexity" evidence="1">
    <location>
        <begin position="66"/>
        <end position="79"/>
    </location>
</feature>
<organism evidence="2 3">
    <name type="scientific">Ornithinimicrobium humiphilum</name>
    <dbReference type="NCBI Taxonomy" id="125288"/>
    <lineage>
        <taxon>Bacteria</taxon>
        <taxon>Bacillati</taxon>
        <taxon>Actinomycetota</taxon>
        <taxon>Actinomycetes</taxon>
        <taxon>Micrococcales</taxon>
        <taxon>Ornithinimicrobiaceae</taxon>
        <taxon>Ornithinimicrobium</taxon>
    </lineage>
</organism>
<evidence type="ECO:0000256" key="1">
    <source>
        <dbReference type="SAM" id="MobiDB-lite"/>
    </source>
</evidence>
<feature type="region of interest" description="Disordered" evidence="1">
    <location>
        <begin position="50"/>
        <end position="79"/>
    </location>
</feature>
<gene>
    <name evidence="2" type="ORF">FB476_1977</name>
</gene>
<proteinExistence type="predicted"/>
<accession>A0A543KPT5</accession>
<protein>
    <recommendedName>
        <fullName evidence="4">Methionine aminopeptidase</fullName>
    </recommendedName>
</protein>
<dbReference type="Proteomes" id="UP000315133">
    <property type="component" value="Unassembled WGS sequence"/>
</dbReference>
<dbReference type="OrthoDB" id="3268477at2"/>
<evidence type="ECO:0000313" key="2">
    <source>
        <dbReference type="EMBL" id="TQM97078.1"/>
    </source>
</evidence>
<name>A0A543KPT5_9MICO</name>
<reference evidence="2 3" key="1">
    <citation type="submission" date="2019-06" db="EMBL/GenBank/DDBJ databases">
        <title>Sequencing the genomes of 1000 actinobacteria strains.</title>
        <authorList>
            <person name="Klenk H.-P."/>
        </authorList>
    </citation>
    <scope>NUCLEOTIDE SEQUENCE [LARGE SCALE GENOMIC DNA]</scope>
    <source>
        <strain evidence="2 3">DSM 12362</strain>
    </source>
</reference>
<dbReference type="EMBL" id="VFPU01000001">
    <property type="protein sequence ID" value="TQM97078.1"/>
    <property type="molecule type" value="Genomic_DNA"/>
</dbReference>
<comment type="caution">
    <text evidence="2">The sequence shown here is derived from an EMBL/GenBank/DDBJ whole genome shotgun (WGS) entry which is preliminary data.</text>
</comment>
<sequence>MGKEYWFNTRTKQVEAHDDPERARSADLMGPYGSEDEASRALEIAASKTAAWDEEERKEREWATGDADAAAWDNNPLND</sequence>
<dbReference type="AlphaFoldDB" id="A0A543KPT5"/>